<comment type="similarity">
    <text evidence="2">Belongs to the NAD(P)-dependent epimerase/dehydratase family. Dihydroflavonol-4-reductase subfamily.</text>
</comment>
<dbReference type="AlphaFoldDB" id="A0AAE0WYY3"/>
<dbReference type="Pfam" id="PF01370">
    <property type="entry name" value="Epimerase"/>
    <property type="match status" value="1"/>
</dbReference>
<gene>
    <name evidence="4" type="ORF">B0T22DRAFT_523286</name>
</gene>
<dbReference type="GO" id="GO:0016616">
    <property type="term" value="F:oxidoreductase activity, acting on the CH-OH group of donors, NAD or NADP as acceptor"/>
    <property type="evidence" value="ECO:0007669"/>
    <property type="project" value="TreeGrafter"/>
</dbReference>
<dbReference type="SUPFAM" id="SSF51735">
    <property type="entry name" value="NAD(P)-binding Rossmann-fold domains"/>
    <property type="match status" value="1"/>
</dbReference>
<dbReference type="InterPro" id="IPR001509">
    <property type="entry name" value="Epimerase_deHydtase"/>
</dbReference>
<protein>
    <recommendedName>
        <fullName evidence="3">NAD-dependent epimerase/dehydratase domain-containing protein</fullName>
    </recommendedName>
</protein>
<feature type="domain" description="NAD-dependent epimerase/dehydratase" evidence="3">
    <location>
        <begin position="18"/>
        <end position="139"/>
    </location>
</feature>
<keyword evidence="5" id="KW-1185">Reference proteome</keyword>
<evidence type="ECO:0000259" key="3">
    <source>
        <dbReference type="Pfam" id="PF01370"/>
    </source>
</evidence>
<evidence type="ECO:0000256" key="2">
    <source>
        <dbReference type="ARBA" id="ARBA00023445"/>
    </source>
</evidence>
<evidence type="ECO:0000256" key="1">
    <source>
        <dbReference type="ARBA" id="ARBA00023002"/>
    </source>
</evidence>
<dbReference type="InterPro" id="IPR036291">
    <property type="entry name" value="NAD(P)-bd_dom_sf"/>
</dbReference>
<reference evidence="4" key="2">
    <citation type="submission" date="2023-06" db="EMBL/GenBank/DDBJ databases">
        <authorList>
            <consortium name="Lawrence Berkeley National Laboratory"/>
            <person name="Haridas S."/>
            <person name="Hensen N."/>
            <person name="Bonometti L."/>
            <person name="Westerberg I."/>
            <person name="Brannstrom I.O."/>
            <person name="Guillou S."/>
            <person name="Cros-Aarteil S."/>
            <person name="Calhoun S."/>
            <person name="Kuo A."/>
            <person name="Mondo S."/>
            <person name="Pangilinan J."/>
            <person name="Riley R."/>
            <person name="Labutti K."/>
            <person name="Andreopoulos B."/>
            <person name="Lipzen A."/>
            <person name="Chen C."/>
            <person name="Yanf M."/>
            <person name="Daum C."/>
            <person name="Ng V."/>
            <person name="Clum A."/>
            <person name="Steindorff A."/>
            <person name="Ohm R."/>
            <person name="Martin F."/>
            <person name="Silar P."/>
            <person name="Natvig D."/>
            <person name="Lalanne C."/>
            <person name="Gautier V."/>
            <person name="Ament-Velasquez S.L."/>
            <person name="Kruys A."/>
            <person name="Hutchinson M.I."/>
            <person name="Powell A.J."/>
            <person name="Barry K."/>
            <person name="Miller A.N."/>
            <person name="Grigoriev I.V."/>
            <person name="Debuchy R."/>
            <person name="Gladieux P."/>
            <person name="Thoren M.H."/>
            <person name="Johannesson H."/>
        </authorList>
    </citation>
    <scope>NUCLEOTIDE SEQUENCE</scope>
    <source>
        <strain evidence="4">CBS 314.62</strain>
    </source>
</reference>
<dbReference type="FunFam" id="3.40.50.720:FF:000426">
    <property type="entry name" value="Aldehyde reductase 2"/>
    <property type="match status" value="1"/>
</dbReference>
<evidence type="ECO:0000313" key="4">
    <source>
        <dbReference type="EMBL" id="KAK3681231.1"/>
    </source>
</evidence>
<sequence length="367" mass="40864">MTEKLTITNPTIPPDSVILVTGSNGLIASHVVDQLLAAGYRVRGTVRNTAKSSYLQSLFTTRHGPDRFELVEVPDITAPGAWDGAIRNVSGIAHVVGAVDLSVRDPDEALATELPWQIALLEAARREPSVKSFVFTSSAWAVWTPDAGKRVALTEWTWNDEAVALARDKSVDPSKKGMAGFMALKTLVEREVWEWVRREKPAYAFNSVLLDTVMGECLDPKHQGIPSTAGMVHWVWENQHMDVLNMMQPQWYVDCRDAGRLYVAILASSPRVDRERIFAFGERYSWFKVAQILSELYPKHKGMGAPENTGWDQTAVPNERGEKLLARLGQSQGWTCLRKSLKGNAKSWLSLERAGVTDEKYSVLTAN</sequence>
<dbReference type="EMBL" id="JAULSO010000007">
    <property type="protein sequence ID" value="KAK3681231.1"/>
    <property type="molecule type" value="Genomic_DNA"/>
</dbReference>
<comment type="caution">
    <text evidence="4">The sequence shown here is derived from an EMBL/GenBank/DDBJ whole genome shotgun (WGS) entry which is preliminary data.</text>
</comment>
<name>A0AAE0WYY3_9PEZI</name>
<dbReference type="PANTHER" id="PTHR10366">
    <property type="entry name" value="NAD DEPENDENT EPIMERASE/DEHYDRATASE"/>
    <property type="match status" value="1"/>
</dbReference>
<reference evidence="4" key="1">
    <citation type="journal article" date="2023" name="Mol. Phylogenet. Evol.">
        <title>Genome-scale phylogeny and comparative genomics of the fungal order Sordariales.</title>
        <authorList>
            <person name="Hensen N."/>
            <person name="Bonometti L."/>
            <person name="Westerberg I."/>
            <person name="Brannstrom I.O."/>
            <person name="Guillou S."/>
            <person name="Cros-Aarteil S."/>
            <person name="Calhoun S."/>
            <person name="Haridas S."/>
            <person name="Kuo A."/>
            <person name="Mondo S."/>
            <person name="Pangilinan J."/>
            <person name="Riley R."/>
            <person name="LaButti K."/>
            <person name="Andreopoulos B."/>
            <person name="Lipzen A."/>
            <person name="Chen C."/>
            <person name="Yan M."/>
            <person name="Daum C."/>
            <person name="Ng V."/>
            <person name="Clum A."/>
            <person name="Steindorff A."/>
            <person name="Ohm R.A."/>
            <person name="Martin F."/>
            <person name="Silar P."/>
            <person name="Natvig D.O."/>
            <person name="Lalanne C."/>
            <person name="Gautier V."/>
            <person name="Ament-Velasquez S.L."/>
            <person name="Kruys A."/>
            <person name="Hutchinson M.I."/>
            <person name="Powell A.J."/>
            <person name="Barry K."/>
            <person name="Miller A.N."/>
            <person name="Grigoriev I.V."/>
            <person name="Debuchy R."/>
            <person name="Gladieux P."/>
            <person name="Hiltunen Thoren M."/>
            <person name="Johannesson H."/>
        </authorList>
    </citation>
    <scope>NUCLEOTIDE SEQUENCE</scope>
    <source>
        <strain evidence="4">CBS 314.62</strain>
    </source>
</reference>
<dbReference type="PANTHER" id="PTHR10366:SF562">
    <property type="entry name" value="ALDEHYDE REDUCTASE II (AFU_ORTHOLOGUE AFUA_1G11360)"/>
    <property type="match status" value="1"/>
</dbReference>
<dbReference type="Gene3D" id="3.40.50.720">
    <property type="entry name" value="NAD(P)-binding Rossmann-like Domain"/>
    <property type="match status" value="1"/>
</dbReference>
<dbReference type="InterPro" id="IPR050425">
    <property type="entry name" value="NAD(P)_dehydrat-like"/>
</dbReference>
<keyword evidence="1" id="KW-0560">Oxidoreductase</keyword>
<dbReference type="Proteomes" id="UP001270362">
    <property type="component" value="Unassembled WGS sequence"/>
</dbReference>
<accession>A0AAE0WYY3</accession>
<organism evidence="4 5">
    <name type="scientific">Podospora appendiculata</name>
    <dbReference type="NCBI Taxonomy" id="314037"/>
    <lineage>
        <taxon>Eukaryota</taxon>
        <taxon>Fungi</taxon>
        <taxon>Dikarya</taxon>
        <taxon>Ascomycota</taxon>
        <taxon>Pezizomycotina</taxon>
        <taxon>Sordariomycetes</taxon>
        <taxon>Sordariomycetidae</taxon>
        <taxon>Sordariales</taxon>
        <taxon>Podosporaceae</taxon>
        <taxon>Podospora</taxon>
    </lineage>
</organism>
<proteinExistence type="inferred from homology"/>
<evidence type="ECO:0000313" key="5">
    <source>
        <dbReference type="Proteomes" id="UP001270362"/>
    </source>
</evidence>